<gene>
    <name evidence="2" type="ORF">SAMN04488072_106170</name>
</gene>
<dbReference type="EMBL" id="FOJW01000006">
    <property type="protein sequence ID" value="SFB06761.1"/>
    <property type="molecule type" value="Genomic_DNA"/>
</dbReference>
<keyword evidence="1" id="KW-0472">Membrane</keyword>
<organism evidence="2 3">
    <name type="scientific">Lentibacillus halodurans</name>
    <dbReference type="NCBI Taxonomy" id="237679"/>
    <lineage>
        <taxon>Bacteria</taxon>
        <taxon>Bacillati</taxon>
        <taxon>Bacillota</taxon>
        <taxon>Bacilli</taxon>
        <taxon>Bacillales</taxon>
        <taxon>Bacillaceae</taxon>
        <taxon>Lentibacillus</taxon>
    </lineage>
</organism>
<dbReference type="STRING" id="237679.SAMN04488072_106170"/>
<dbReference type="AlphaFoldDB" id="A0A1I0Y0B5"/>
<proteinExistence type="predicted"/>
<protein>
    <submittedName>
        <fullName evidence="2">Uncharacterized protein</fullName>
    </submittedName>
</protein>
<dbReference type="RefSeq" id="WP_244535714.1">
    <property type="nucleotide sequence ID" value="NZ_FOJW01000006.1"/>
</dbReference>
<accession>A0A1I0Y0B5</accession>
<feature type="transmembrane region" description="Helical" evidence="1">
    <location>
        <begin position="105"/>
        <end position="125"/>
    </location>
</feature>
<keyword evidence="3" id="KW-1185">Reference proteome</keyword>
<evidence type="ECO:0000313" key="3">
    <source>
        <dbReference type="Proteomes" id="UP000198642"/>
    </source>
</evidence>
<feature type="transmembrane region" description="Helical" evidence="1">
    <location>
        <begin position="75"/>
        <end position="93"/>
    </location>
</feature>
<dbReference type="Pfam" id="PF19728">
    <property type="entry name" value="DUF6220"/>
    <property type="match status" value="1"/>
</dbReference>
<feature type="transmembrane region" description="Helical" evidence="1">
    <location>
        <begin position="12"/>
        <end position="38"/>
    </location>
</feature>
<feature type="transmembrane region" description="Helical" evidence="1">
    <location>
        <begin position="44"/>
        <end position="68"/>
    </location>
</feature>
<keyword evidence="1" id="KW-0812">Transmembrane</keyword>
<evidence type="ECO:0000313" key="2">
    <source>
        <dbReference type="EMBL" id="SFB06761.1"/>
    </source>
</evidence>
<name>A0A1I0Y0B5_9BACI</name>
<evidence type="ECO:0000256" key="1">
    <source>
        <dbReference type="SAM" id="Phobius"/>
    </source>
</evidence>
<dbReference type="InterPro" id="IPR046192">
    <property type="entry name" value="DUF6220"/>
</dbReference>
<keyword evidence="1" id="KW-1133">Transmembrane helix</keyword>
<reference evidence="2 3" key="1">
    <citation type="submission" date="2016-10" db="EMBL/GenBank/DDBJ databases">
        <authorList>
            <person name="de Groot N.N."/>
        </authorList>
    </citation>
    <scope>NUCLEOTIDE SEQUENCE [LARGE SCALE GENOMIC DNA]</scope>
    <source>
        <strain evidence="2 3">CGMCC 1.3702</strain>
    </source>
</reference>
<dbReference type="Proteomes" id="UP000198642">
    <property type="component" value="Unassembled WGS sequence"/>
</dbReference>
<sequence>MKNNQTRILFGRMTFLVLAIMFTLSVTVQIFLAGMAIFVSPENWVKHIIFVHLFGFNIPVLMLIFAIVGVFPRWVYWQLFGVLVLIFLMYFTANITGALPWAGALHPVIAVVLFILSCSIVLRVWKLISANKKGEE</sequence>